<dbReference type="eggNOG" id="ENOG502ZBK0">
    <property type="taxonomic scope" value="Bacteria"/>
</dbReference>
<proteinExistence type="predicted"/>
<gene>
    <name evidence="1" type="ORF">Dacsa_3599</name>
</gene>
<organism evidence="1 2">
    <name type="scientific">Dactylococcopsis salina (strain PCC 8305)</name>
    <name type="common">Myxobactron salinum</name>
    <dbReference type="NCBI Taxonomy" id="13035"/>
    <lineage>
        <taxon>Bacteria</taxon>
        <taxon>Bacillati</taxon>
        <taxon>Cyanobacteriota</taxon>
        <taxon>Cyanophyceae</taxon>
        <taxon>Nodosilineales</taxon>
        <taxon>Cymatolegaceae</taxon>
        <taxon>Dactylococcopsis</taxon>
    </lineage>
</organism>
<accession>K9YYS7</accession>
<protein>
    <recommendedName>
        <fullName evidence="3">DUF3153 domain-containing protein</fullName>
    </recommendedName>
</protein>
<name>K9YYS7_DACS8</name>
<dbReference type="AlphaFoldDB" id="K9YYS7"/>
<dbReference type="RefSeq" id="WP_015231053.1">
    <property type="nucleotide sequence ID" value="NC_019780.1"/>
</dbReference>
<dbReference type="STRING" id="13035.Dacsa_3599"/>
<dbReference type="InterPro" id="IPR021499">
    <property type="entry name" value="DUF3153"/>
</dbReference>
<dbReference type="HOGENOM" id="CLU_088265_0_0_3"/>
<evidence type="ECO:0000313" key="1">
    <source>
        <dbReference type="EMBL" id="AFZ52079.1"/>
    </source>
</evidence>
<keyword evidence="2" id="KW-1185">Reference proteome</keyword>
<reference evidence="1" key="1">
    <citation type="submission" date="2012-04" db="EMBL/GenBank/DDBJ databases">
        <title>Finished genome of Dactylococcopsis salina PCC 8305.</title>
        <authorList>
            <consortium name="US DOE Joint Genome Institute"/>
            <person name="Gugger M."/>
            <person name="Coursin T."/>
            <person name="Rippka R."/>
            <person name="Tandeau De Marsac N."/>
            <person name="Huntemann M."/>
            <person name="Wei C.-L."/>
            <person name="Han J."/>
            <person name="Detter J.C."/>
            <person name="Han C."/>
            <person name="Tapia R."/>
            <person name="Daligault H."/>
            <person name="Chen A."/>
            <person name="Krypides N."/>
            <person name="Mavromatis K."/>
            <person name="Markowitz V."/>
            <person name="Szeto E."/>
            <person name="Ivanova N."/>
            <person name="Ovchinnikova G."/>
            <person name="Pagani I."/>
            <person name="Pati A."/>
            <person name="Goodwin L."/>
            <person name="Peters L."/>
            <person name="Pitluck S."/>
            <person name="Woyke T."/>
            <person name="Kerfeld C."/>
        </authorList>
    </citation>
    <scope>NUCLEOTIDE SEQUENCE [LARGE SCALE GENOMIC DNA]</scope>
    <source>
        <strain evidence="1">PCC 8305</strain>
    </source>
</reference>
<dbReference type="KEGG" id="dsl:Dacsa_3599"/>
<dbReference type="Proteomes" id="UP000010482">
    <property type="component" value="Chromosome"/>
</dbReference>
<dbReference type="EMBL" id="CP003944">
    <property type="protein sequence ID" value="AFZ52079.1"/>
    <property type="molecule type" value="Genomic_DNA"/>
</dbReference>
<dbReference type="Pfam" id="PF11353">
    <property type="entry name" value="DUF3153"/>
    <property type="match status" value="1"/>
</dbReference>
<evidence type="ECO:0008006" key="3">
    <source>
        <dbReference type="Google" id="ProtNLM"/>
    </source>
</evidence>
<evidence type="ECO:0000313" key="2">
    <source>
        <dbReference type="Proteomes" id="UP000010482"/>
    </source>
</evidence>
<sequence length="247" mass="28143">MNMINFFWKRFFLLIIPFLLTSCVNYDVGIDITGLHRGKIIQQIELGEQLTSFSQADIEDWLGSLQNRSKQLGGETKRLSPQSVQLTIPFANIQQLETKFNQFFNPNTNTQPPSELVRLKSQLTTQQKNFLLFQRTQLKLNVDLTALGTIKSKNSQITGTNSLLDLKFRLKTPQNPKIITPDSTDQSFLKQMDKETIWYLQPGENNEIAVVFWSVEPLGWGASAIVAIVYIGLRFKYPHSPCAQSDS</sequence>
<dbReference type="PATRIC" id="fig|13035.3.peg.4080"/>